<feature type="region of interest" description="Disordered" evidence="1">
    <location>
        <begin position="57"/>
        <end position="81"/>
    </location>
</feature>
<dbReference type="AlphaFoldDB" id="A0AAD8WH54"/>
<accession>A0AAD8WH54</accession>
<keyword evidence="3" id="KW-1185">Reference proteome</keyword>
<evidence type="ECO:0000313" key="3">
    <source>
        <dbReference type="Proteomes" id="UP001231189"/>
    </source>
</evidence>
<evidence type="ECO:0000256" key="1">
    <source>
        <dbReference type="SAM" id="MobiDB-lite"/>
    </source>
</evidence>
<comment type="caution">
    <text evidence="2">The sequence shown here is derived from an EMBL/GenBank/DDBJ whole genome shotgun (WGS) entry which is preliminary data.</text>
</comment>
<dbReference type="Proteomes" id="UP001231189">
    <property type="component" value="Unassembled WGS sequence"/>
</dbReference>
<reference evidence="2" key="1">
    <citation type="submission" date="2023-07" db="EMBL/GenBank/DDBJ databases">
        <title>A chromosome-level genome assembly of Lolium multiflorum.</title>
        <authorList>
            <person name="Chen Y."/>
            <person name="Copetti D."/>
            <person name="Kolliker R."/>
            <person name="Studer B."/>
        </authorList>
    </citation>
    <scope>NUCLEOTIDE SEQUENCE</scope>
    <source>
        <strain evidence="2">02402/16</strain>
        <tissue evidence="2">Leaf</tissue>
    </source>
</reference>
<name>A0AAD8WH54_LOLMU</name>
<gene>
    <name evidence="2" type="ORF">QYE76_050611</name>
</gene>
<proteinExistence type="predicted"/>
<organism evidence="2 3">
    <name type="scientific">Lolium multiflorum</name>
    <name type="common">Italian ryegrass</name>
    <name type="synonym">Lolium perenne subsp. multiflorum</name>
    <dbReference type="NCBI Taxonomy" id="4521"/>
    <lineage>
        <taxon>Eukaryota</taxon>
        <taxon>Viridiplantae</taxon>
        <taxon>Streptophyta</taxon>
        <taxon>Embryophyta</taxon>
        <taxon>Tracheophyta</taxon>
        <taxon>Spermatophyta</taxon>
        <taxon>Magnoliopsida</taxon>
        <taxon>Liliopsida</taxon>
        <taxon>Poales</taxon>
        <taxon>Poaceae</taxon>
        <taxon>BOP clade</taxon>
        <taxon>Pooideae</taxon>
        <taxon>Poodae</taxon>
        <taxon>Poeae</taxon>
        <taxon>Poeae Chloroplast Group 2 (Poeae type)</taxon>
        <taxon>Loliodinae</taxon>
        <taxon>Loliinae</taxon>
        <taxon>Lolium</taxon>
    </lineage>
</organism>
<evidence type="ECO:0000313" key="2">
    <source>
        <dbReference type="EMBL" id="KAK1662452.1"/>
    </source>
</evidence>
<sequence>MGTSALQLSTSADAITSGASATTLSMVSNIPVRLDHSNFMLWKTPMVPNLYGANLHGHLDGTTPSPPSRSRGQGHINLPASGPLLQAAPQRAVISVPNARTTTTLTATTRGTEADIKEVEALMVAKVAVTMVAKEFVTMVAKEVVTMVAKEVVATTITTTVVAVEVARVDEATVVATAHAVRSTRVCSSSTYNFYYE</sequence>
<dbReference type="EMBL" id="JAUUTY010000003">
    <property type="protein sequence ID" value="KAK1662452.1"/>
    <property type="molecule type" value="Genomic_DNA"/>
</dbReference>
<protein>
    <recommendedName>
        <fullName evidence="4">Retrotransposon Copia-like N-terminal domain-containing protein</fullName>
    </recommendedName>
</protein>
<evidence type="ECO:0008006" key="4">
    <source>
        <dbReference type="Google" id="ProtNLM"/>
    </source>
</evidence>